<dbReference type="Pfam" id="PF00069">
    <property type="entry name" value="Pkinase"/>
    <property type="match status" value="1"/>
</dbReference>
<dbReference type="InterPro" id="IPR008271">
    <property type="entry name" value="Ser/Thr_kinase_AS"/>
</dbReference>
<sequence>MSKELFKVFYKPHNGLCDRLARHKLLKFEIEKIITDKWKICIDNKFFKNIIKIDHGSFGDVYKVRFKEVDFILKEVYIAPYMLRKLGLTVGKEWEKNQYPPEAVIGFMTNDILESGESPNFVYMLGSYFCKPCKVRSICYNLLTEEAEGNLTIINQFTSEIIDSAVAQLLMGLNVLHKKYGLIHKDIKAENILIKRVHVIGCFRYETEKRIFYIPNQGYIFMLADFGISSSIKPCYAFDAFLGTRNFKVESLGLSIGWGDDAGIENTLKPFNVKFKPIFSTYKYTVKHFTLNAPINRWVNKEGDVLGNYTENSMSAGNLEPELKLDLNDVVTFPAIEFVGDIQDVLRIFAGGYRYFQPYFEHPGWEPTSQRIKNLVTYRNCVDLQTTDGKALKYISADITVAFLFPQFKIALTSVVDDFKFISTL</sequence>
<organism evidence="10">
    <name type="scientific">Lymphocystis disease virus 2</name>
    <dbReference type="NCBI Taxonomy" id="159183"/>
    <lineage>
        <taxon>Viruses</taxon>
        <taxon>Varidnaviria</taxon>
        <taxon>Bamfordvirae</taxon>
        <taxon>Nucleocytoviricota</taxon>
        <taxon>Megaviricetes</taxon>
        <taxon>Pimascovirales</taxon>
        <taxon>Pimascovirales incertae sedis</taxon>
        <taxon>Iridoviridae</taxon>
        <taxon>Alphairidovirinae</taxon>
        <taxon>Lymphocystivirus</taxon>
        <taxon>Lymphocystivirus paralichthys1</taxon>
    </lineage>
</organism>
<protein>
    <submittedName>
        <fullName evidence="10">Serine/threonine protein kinase</fullName>
    </submittedName>
</protein>
<evidence type="ECO:0000256" key="3">
    <source>
        <dbReference type="ARBA" id="ARBA00022679"/>
    </source>
</evidence>
<comment type="similarity">
    <text evidence="1">Belongs to the protein kinase superfamily. STE Ser/Thr protein kinase family. STE20 subfamily.</text>
</comment>
<dbReference type="GO" id="GO:0005524">
    <property type="term" value="F:ATP binding"/>
    <property type="evidence" value="ECO:0007669"/>
    <property type="project" value="UniProtKB-KW"/>
</dbReference>
<dbReference type="PANTHER" id="PTHR48012:SF10">
    <property type="entry name" value="FI20177P1"/>
    <property type="match status" value="1"/>
</dbReference>
<dbReference type="PROSITE" id="PS00108">
    <property type="entry name" value="PROTEIN_KINASE_ST"/>
    <property type="match status" value="1"/>
</dbReference>
<dbReference type="InterPro" id="IPR050629">
    <property type="entry name" value="STE20/SPS1-PAK"/>
</dbReference>
<dbReference type="EMBL" id="LC534415">
    <property type="protein sequence ID" value="BCB67437.1"/>
    <property type="molecule type" value="Genomic_DNA"/>
</dbReference>
<comment type="catalytic activity">
    <reaction evidence="7">
        <text>L-threonyl-[protein] + ATP = O-phospho-L-threonyl-[protein] + ADP + H(+)</text>
        <dbReference type="Rhea" id="RHEA:46608"/>
        <dbReference type="Rhea" id="RHEA-COMP:11060"/>
        <dbReference type="Rhea" id="RHEA-COMP:11605"/>
        <dbReference type="ChEBI" id="CHEBI:15378"/>
        <dbReference type="ChEBI" id="CHEBI:30013"/>
        <dbReference type="ChEBI" id="CHEBI:30616"/>
        <dbReference type="ChEBI" id="CHEBI:61977"/>
        <dbReference type="ChEBI" id="CHEBI:456216"/>
        <dbReference type="EC" id="2.7.11.1"/>
    </reaction>
</comment>
<proteinExistence type="inferred from homology"/>
<evidence type="ECO:0000259" key="9">
    <source>
        <dbReference type="PROSITE" id="PS50011"/>
    </source>
</evidence>
<keyword evidence="2 10" id="KW-0723">Serine/threonine-protein kinase</keyword>
<keyword evidence="4" id="KW-0547">Nucleotide-binding</keyword>
<dbReference type="GO" id="GO:0004674">
    <property type="term" value="F:protein serine/threonine kinase activity"/>
    <property type="evidence" value="ECO:0007669"/>
    <property type="project" value="UniProtKB-KW"/>
</dbReference>
<dbReference type="SUPFAM" id="SSF56112">
    <property type="entry name" value="Protein kinase-like (PK-like)"/>
    <property type="match status" value="1"/>
</dbReference>
<evidence type="ECO:0000313" key="10">
    <source>
        <dbReference type="EMBL" id="BCB67437.1"/>
    </source>
</evidence>
<evidence type="ECO:0000256" key="8">
    <source>
        <dbReference type="ARBA" id="ARBA00048679"/>
    </source>
</evidence>
<dbReference type="InterPro" id="IPR011009">
    <property type="entry name" value="Kinase-like_dom_sf"/>
</dbReference>
<evidence type="ECO:0000256" key="6">
    <source>
        <dbReference type="ARBA" id="ARBA00022840"/>
    </source>
</evidence>
<evidence type="ECO:0000256" key="4">
    <source>
        <dbReference type="ARBA" id="ARBA00022741"/>
    </source>
</evidence>
<comment type="catalytic activity">
    <reaction evidence="8">
        <text>L-seryl-[protein] + ATP = O-phospho-L-seryl-[protein] + ADP + H(+)</text>
        <dbReference type="Rhea" id="RHEA:17989"/>
        <dbReference type="Rhea" id="RHEA-COMP:9863"/>
        <dbReference type="Rhea" id="RHEA-COMP:11604"/>
        <dbReference type="ChEBI" id="CHEBI:15378"/>
        <dbReference type="ChEBI" id="CHEBI:29999"/>
        <dbReference type="ChEBI" id="CHEBI:30616"/>
        <dbReference type="ChEBI" id="CHEBI:83421"/>
        <dbReference type="ChEBI" id="CHEBI:456216"/>
        <dbReference type="EC" id="2.7.11.1"/>
    </reaction>
</comment>
<feature type="domain" description="Protein kinase" evidence="9">
    <location>
        <begin position="47"/>
        <end position="360"/>
    </location>
</feature>
<evidence type="ECO:0000256" key="2">
    <source>
        <dbReference type="ARBA" id="ARBA00022527"/>
    </source>
</evidence>
<dbReference type="PROSITE" id="PS50011">
    <property type="entry name" value="PROTEIN_KINASE_DOM"/>
    <property type="match status" value="1"/>
</dbReference>
<accession>A0A6F8WZL3</accession>
<reference evidence="10" key="1">
    <citation type="journal article" date="2021" name="Microbiol. Resour. Announc.">
        <title>Genome Sequence of Lymphocystis Disease Virus 2 LCDV-JP_Oita_2018, Isolated from a Diseased Japanese Flounder (Paralichthys olivaceus) in Japan.</title>
        <authorList>
            <person name="Kawato S."/>
            <person name="Nozaki R."/>
            <person name="Hirono I."/>
            <person name="Kondo H."/>
        </authorList>
    </citation>
    <scope>NUCLEOTIDE SEQUENCE</scope>
    <source>
        <strain evidence="10">LCDV-JP_Oita_2018</strain>
    </source>
</reference>
<dbReference type="InterPro" id="IPR000719">
    <property type="entry name" value="Prot_kinase_dom"/>
</dbReference>
<name>A0A6F8WZL3_9VIRU</name>
<dbReference type="SMART" id="SM00220">
    <property type="entry name" value="S_TKc"/>
    <property type="match status" value="1"/>
</dbReference>
<keyword evidence="3" id="KW-0808">Transferase</keyword>
<dbReference type="PANTHER" id="PTHR48012">
    <property type="entry name" value="STERILE20-LIKE KINASE, ISOFORM B-RELATED"/>
    <property type="match status" value="1"/>
</dbReference>
<evidence type="ECO:0000256" key="5">
    <source>
        <dbReference type="ARBA" id="ARBA00022777"/>
    </source>
</evidence>
<evidence type="ECO:0000256" key="7">
    <source>
        <dbReference type="ARBA" id="ARBA00047899"/>
    </source>
</evidence>
<dbReference type="Gene3D" id="1.10.510.10">
    <property type="entry name" value="Transferase(Phosphotransferase) domain 1"/>
    <property type="match status" value="1"/>
</dbReference>
<dbReference type="Proteomes" id="UP000501113">
    <property type="component" value="Segment"/>
</dbReference>
<keyword evidence="6" id="KW-0067">ATP-binding</keyword>
<evidence type="ECO:0000256" key="1">
    <source>
        <dbReference type="ARBA" id="ARBA00008874"/>
    </source>
</evidence>
<keyword evidence="5 10" id="KW-0418">Kinase</keyword>